<dbReference type="Gene3D" id="2.160.10.10">
    <property type="entry name" value="Hexapeptide repeat proteins"/>
    <property type="match status" value="1"/>
</dbReference>
<dbReference type="EMBL" id="SGBD01000001">
    <property type="protein sequence ID" value="RZD15268.1"/>
    <property type="molecule type" value="Genomic_DNA"/>
</dbReference>
<dbReference type="AlphaFoldDB" id="A0A519BDF1"/>
<organism evidence="1 2">
    <name type="scientific">Candidatus Acidulodesulfobacterium ferriphilum</name>
    <dbReference type="NCBI Taxonomy" id="2597223"/>
    <lineage>
        <taxon>Bacteria</taxon>
        <taxon>Deltaproteobacteria</taxon>
        <taxon>Candidatus Acidulodesulfobacterales</taxon>
        <taxon>Candidatus Acidulodesulfobacterium</taxon>
    </lineage>
</organism>
<gene>
    <name evidence="1" type="ORF">EVJ47_03080</name>
</gene>
<evidence type="ECO:0000313" key="2">
    <source>
        <dbReference type="Proteomes" id="UP000320813"/>
    </source>
</evidence>
<dbReference type="PANTHER" id="PTHR13061:SF29">
    <property type="entry name" value="GAMMA CARBONIC ANHYDRASE-LIKE 1, MITOCHONDRIAL-RELATED"/>
    <property type="match status" value="1"/>
</dbReference>
<accession>A0A519BDF1</accession>
<protein>
    <submittedName>
        <fullName evidence="1">Gamma carbonic anhydrase family protein</fullName>
    </submittedName>
</protein>
<dbReference type="InterPro" id="IPR047324">
    <property type="entry name" value="LbH_gamma_CA-like"/>
</dbReference>
<evidence type="ECO:0000313" key="1">
    <source>
        <dbReference type="EMBL" id="RZD15268.1"/>
    </source>
</evidence>
<dbReference type="SUPFAM" id="SSF51161">
    <property type="entry name" value="Trimeric LpxA-like enzymes"/>
    <property type="match status" value="1"/>
</dbReference>
<name>A0A519BDF1_9DELT</name>
<sequence length="207" mass="21769">MIIRHRGFEPQIGHSVFVAPTAVVCGKVGIGKDSRIMYGAVLDSEGSHIEIGECVIILENAVIRATALPDKNNPVIIGNNVNVGPHATLLGCTVGPNSFIATGATILHGAIIQSGAVVAVSAFVHANTVIPKGFLVPPHTVAIGSPVKIYGTDDKEALADAVRAVGFVKAAYGVEADWEDGGKRYKRVTEARSKELGEHFNDIILDK</sequence>
<dbReference type="PANTHER" id="PTHR13061">
    <property type="entry name" value="DYNACTIN SUBUNIT P25"/>
    <property type="match status" value="1"/>
</dbReference>
<dbReference type="Proteomes" id="UP000320813">
    <property type="component" value="Unassembled WGS sequence"/>
</dbReference>
<dbReference type="InterPro" id="IPR011004">
    <property type="entry name" value="Trimer_LpxA-like_sf"/>
</dbReference>
<proteinExistence type="predicted"/>
<reference evidence="1 2" key="1">
    <citation type="submission" date="2019-01" db="EMBL/GenBank/DDBJ databases">
        <title>Insights into ecological role of a new deltaproteobacterial order Candidatus Sinidesulfobacterales (Sva0485) by metagenomics and metatranscriptomics.</title>
        <authorList>
            <person name="Tan S."/>
            <person name="Liu J."/>
            <person name="Fang Y."/>
            <person name="Hedlund B.P."/>
            <person name="Lian Z.H."/>
            <person name="Huang L.Y."/>
            <person name="Li J.T."/>
            <person name="Huang L.N."/>
            <person name="Li W.J."/>
            <person name="Jiang H.C."/>
            <person name="Dong H.L."/>
            <person name="Shu W.S."/>
        </authorList>
    </citation>
    <scope>NUCLEOTIDE SEQUENCE [LARGE SCALE GENOMIC DNA]</scope>
    <source>
        <strain evidence="1">AP3</strain>
    </source>
</reference>
<comment type="caution">
    <text evidence="1">The sequence shown here is derived from an EMBL/GenBank/DDBJ whole genome shotgun (WGS) entry which is preliminary data.</text>
</comment>
<dbReference type="CDD" id="cd04645">
    <property type="entry name" value="LbH_gamma_CA_like"/>
    <property type="match status" value="1"/>
</dbReference>
<dbReference type="InterPro" id="IPR050484">
    <property type="entry name" value="Transf_Hexapept/Carb_Anhydrase"/>
</dbReference>